<evidence type="ECO:0000259" key="7">
    <source>
        <dbReference type="Pfam" id="PF06305"/>
    </source>
</evidence>
<organism evidence="8">
    <name type="scientific">Sporolactobacillus sp. Y61</name>
    <dbReference type="NCBI Taxonomy" id="3160863"/>
    <lineage>
        <taxon>Bacteria</taxon>
        <taxon>Bacillati</taxon>
        <taxon>Bacillota</taxon>
        <taxon>Bacilli</taxon>
        <taxon>Bacillales</taxon>
        <taxon>Sporolactobacillaceae</taxon>
        <taxon>Sporolactobacillus</taxon>
    </lineage>
</organism>
<dbReference type="RefSeq" id="WP_353948061.1">
    <property type="nucleotide sequence ID" value="NZ_CP159510.1"/>
</dbReference>
<feature type="compositionally biased region" description="Basic residues" evidence="5">
    <location>
        <begin position="108"/>
        <end position="117"/>
    </location>
</feature>
<evidence type="ECO:0000256" key="5">
    <source>
        <dbReference type="SAM" id="MobiDB-lite"/>
    </source>
</evidence>
<dbReference type="InterPro" id="IPR010445">
    <property type="entry name" value="LapA_dom"/>
</dbReference>
<evidence type="ECO:0000256" key="1">
    <source>
        <dbReference type="ARBA" id="ARBA00022475"/>
    </source>
</evidence>
<feature type="transmembrane region" description="Helical" evidence="6">
    <location>
        <begin position="37"/>
        <end position="62"/>
    </location>
</feature>
<keyword evidence="1" id="KW-1003">Cell membrane</keyword>
<keyword evidence="4 6" id="KW-0472">Membrane</keyword>
<dbReference type="PANTHER" id="PTHR41335">
    <property type="entry name" value="MEMBRANE PROTEIN-RELATED"/>
    <property type="match status" value="1"/>
</dbReference>
<evidence type="ECO:0000256" key="2">
    <source>
        <dbReference type="ARBA" id="ARBA00022692"/>
    </source>
</evidence>
<name>A0AAU8IEI2_9BACL</name>
<keyword evidence="3 6" id="KW-1133">Transmembrane helix</keyword>
<sequence length="117" mass="13446">MKKQWNILLILIFTLIVVLFSIDNVDSVTFSYLFGKADIPLILIIIGSVLIGVLLIGLSTYIKIYKQRRRIVQLERQIQRLASLHPEDAEKLAIRVSGGEEEEEGKRVSRKRLLSRK</sequence>
<dbReference type="Pfam" id="PF06305">
    <property type="entry name" value="LapA_dom"/>
    <property type="match status" value="1"/>
</dbReference>
<evidence type="ECO:0000313" key="8">
    <source>
        <dbReference type="EMBL" id="XCJ16606.1"/>
    </source>
</evidence>
<keyword evidence="2 6" id="KW-0812">Transmembrane</keyword>
<dbReference type="GO" id="GO:0005886">
    <property type="term" value="C:plasma membrane"/>
    <property type="evidence" value="ECO:0007669"/>
    <property type="project" value="InterPro"/>
</dbReference>
<reference evidence="8" key="1">
    <citation type="submission" date="2024-06" db="EMBL/GenBank/DDBJ databases">
        <authorList>
            <person name="Fan A."/>
            <person name="Zhang F.Y."/>
            <person name="Zhang L."/>
        </authorList>
    </citation>
    <scope>NUCLEOTIDE SEQUENCE</scope>
    <source>
        <strain evidence="8">Y61</strain>
    </source>
</reference>
<feature type="domain" description="Lipopolysaccharide assembly protein A" evidence="7">
    <location>
        <begin position="24"/>
        <end position="81"/>
    </location>
</feature>
<dbReference type="PANTHER" id="PTHR41335:SF1">
    <property type="entry name" value="MEMBRANE PROTEIN"/>
    <property type="match status" value="1"/>
</dbReference>
<evidence type="ECO:0000256" key="3">
    <source>
        <dbReference type="ARBA" id="ARBA00022989"/>
    </source>
</evidence>
<accession>A0AAU8IEI2</accession>
<dbReference type="EMBL" id="CP159510">
    <property type="protein sequence ID" value="XCJ16606.1"/>
    <property type="molecule type" value="Genomic_DNA"/>
</dbReference>
<dbReference type="AlphaFoldDB" id="A0AAU8IEI2"/>
<proteinExistence type="predicted"/>
<evidence type="ECO:0000256" key="6">
    <source>
        <dbReference type="SAM" id="Phobius"/>
    </source>
</evidence>
<protein>
    <submittedName>
        <fullName evidence="8">LapA family protein</fullName>
    </submittedName>
</protein>
<gene>
    <name evidence="8" type="ORF">ABNN70_13275</name>
</gene>
<evidence type="ECO:0000256" key="4">
    <source>
        <dbReference type="ARBA" id="ARBA00023136"/>
    </source>
</evidence>
<feature type="region of interest" description="Disordered" evidence="5">
    <location>
        <begin position="95"/>
        <end position="117"/>
    </location>
</feature>